<dbReference type="PROSITE" id="PS00039">
    <property type="entry name" value="DEAD_ATP_HELICASE"/>
    <property type="match status" value="1"/>
</dbReference>
<feature type="domain" description="Helicase ATP-binding" evidence="9">
    <location>
        <begin position="42"/>
        <end position="215"/>
    </location>
</feature>
<keyword evidence="1 7" id="KW-0547">Nucleotide-binding</keyword>
<dbReference type="PANTHER" id="PTHR47959">
    <property type="entry name" value="ATP-DEPENDENT RNA HELICASE RHLE-RELATED"/>
    <property type="match status" value="1"/>
</dbReference>
<sequence>METQPEPTSSLTFSQFELDSRIKQATQAMGFDHPTEVQAAVIPLANESKDLWVCAKTGSGKTAAFLIPALQHLLQNCPEDSAAKVLILAPTRELAKQTHKQCRQLAEFTPIKSGMIIGGEDFKKQSALFAKSTAIIIATPGRLIEVIEEGSADFSRLDLLILDEADRMLDMGFKNDLLKIASVCKPERQTLLFSATLNPTIKGIALTLLKEPEKVYLDGIQAEHEDIEQQMLLADDFEHKKKLLIWLLSHETYEKALVFTNTKIHTDQLRGPLRGQKLRVGSLHGDMDQSERNKTMGFFRDGTIDILVATDVAARGLDIEGVDLVINFDLARNGNDYLHRIGRTGRAGRPGLAIALINSTEWNVLAGIERYLQQRLIRRTIKELEGRYKGPKKLKASGKAASSKNKKAETKKKASKIKDRHRDRKKIGKRRKPSELKTNG</sequence>
<evidence type="ECO:0000259" key="9">
    <source>
        <dbReference type="PROSITE" id="PS51192"/>
    </source>
</evidence>
<dbReference type="Proteomes" id="UP000008315">
    <property type="component" value="Chromosome"/>
</dbReference>
<dbReference type="PROSITE" id="PS51195">
    <property type="entry name" value="Q_MOTIF"/>
    <property type="match status" value="1"/>
</dbReference>
<dbReference type="SMART" id="SM00490">
    <property type="entry name" value="HELICc"/>
    <property type="match status" value="1"/>
</dbReference>
<evidence type="ECO:0000256" key="4">
    <source>
        <dbReference type="ARBA" id="ARBA00022840"/>
    </source>
</evidence>
<protein>
    <submittedName>
        <fullName evidence="12">ATP-dependent RNA helicase srmB</fullName>
        <ecNumber evidence="12">3.6.4.13</ecNumber>
    </submittedName>
</protein>
<dbReference type="InterPro" id="IPR050079">
    <property type="entry name" value="DEAD_box_RNA_helicase"/>
</dbReference>
<dbReference type="InterPro" id="IPR014001">
    <property type="entry name" value="Helicase_ATP-bd"/>
</dbReference>
<feature type="short sequence motif" description="Q motif" evidence="6">
    <location>
        <begin position="11"/>
        <end position="39"/>
    </location>
</feature>
<dbReference type="InterPro" id="IPR044742">
    <property type="entry name" value="DEAD/DEAH_RhlB"/>
</dbReference>
<dbReference type="InterPro" id="IPR001650">
    <property type="entry name" value="Helicase_C-like"/>
</dbReference>
<dbReference type="EC" id="3.6.4.13" evidence="12"/>
<keyword evidence="4 7" id="KW-0067">ATP-binding</keyword>
<dbReference type="PATRIC" id="fig|271065.3.peg.1515"/>
<name>G4SXW9_META2</name>
<feature type="compositionally biased region" description="Basic residues" evidence="8">
    <location>
        <begin position="413"/>
        <end position="432"/>
    </location>
</feature>
<dbReference type="HOGENOM" id="CLU_003041_1_3_6"/>
<dbReference type="CDD" id="cd00268">
    <property type="entry name" value="DEADc"/>
    <property type="match status" value="1"/>
</dbReference>
<evidence type="ECO:0000259" key="11">
    <source>
        <dbReference type="PROSITE" id="PS51195"/>
    </source>
</evidence>
<dbReference type="PROSITE" id="PS51192">
    <property type="entry name" value="HELICASE_ATP_BIND_1"/>
    <property type="match status" value="1"/>
</dbReference>
<evidence type="ECO:0000256" key="7">
    <source>
        <dbReference type="RuleBase" id="RU000492"/>
    </source>
</evidence>
<dbReference type="InterPro" id="IPR000629">
    <property type="entry name" value="RNA-helicase_DEAD-box_CS"/>
</dbReference>
<dbReference type="PANTHER" id="PTHR47959:SF3">
    <property type="entry name" value="ATP-DEPENDENT RNA HELICASE SRMB"/>
    <property type="match status" value="1"/>
</dbReference>
<dbReference type="EMBL" id="FO082060">
    <property type="protein sequence ID" value="CCE23163.1"/>
    <property type="molecule type" value="Genomic_DNA"/>
</dbReference>
<dbReference type="SUPFAM" id="SSF52540">
    <property type="entry name" value="P-loop containing nucleoside triphosphate hydrolases"/>
    <property type="match status" value="1"/>
</dbReference>
<feature type="domain" description="Helicase C-terminal" evidence="10">
    <location>
        <begin position="239"/>
        <end position="392"/>
    </location>
</feature>
<evidence type="ECO:0000256" key="5">
    <source>
        <dbReference type="ARBA" id="ARBA00038437"/>
    </source>
</evidence>
<keyword evidence="2 7" id="KW-0378">Hydrolase</keyword>
<keyword evidence="3 7" id="KW-0347">Helicase</keyword>
<accession>G4SXW9</accession>
<dbReference type="InterPro" id="IPR027417">
    <property type="entry name" value="P-loop_NTPase"/>
</dbReference>
<evidence type="ECO:0000259" key="10">
    <source>
        <dbReference type="PROSITE" id="PS51194"/>
    </source>
</evidence>
<dbReference type="AlphaFoldDB" id="G4SXW9"/>
<dbReference type="GO" id="GO:0016787">
    <property type="term" value="F:hydrolase activity"/>
    <property type="evidence" value="ECO:0007669"/>
    <property type="project" value="UniProtKB-KW"/>
</dbReference>
<evidence type="ECO:0000256" key="3">
    <source>
        <dbReference type="ARBA" id="ARBA00022806"/>
    </source>
</evidence>
<dbReference type="GO" id="GO:0005829">
    <property type="term" value="C:cytosol"/>
    <property type="evidence" value="ECO:0007669"/>
    <property type="project" value="TreeGrafter"/>
</dbReference>
<dbReference type="SMART" id="SM00487">
    <property type="entry name" value="DEXDc"/>
    <property type="match status" value="1"/>
</dbReference>
<dbReference type="PROSITE" id="PS51194">
    <property type="entry name" value="HELICASE_CTER"/>
    <property type="match status" value="1"/>
</dbReference>
<dbReference type="GO" id="GO:0003676">
    <property type="term" value="F:nucleic acid binding"/>
    <property type="evidence" value="ECO:0007669"/>
    <property type="project" value="InterPro"/>
</dbReference>
<feature type="domain" description="DEAD-box RNA helicase Q" evidence="11">
    <location>
        <begin position="11"/>
        <end position="39"/>
    </location>
</feature>
<dbReference type="Gene3D" id="3.40.50.300">
    <property type="entry name" value="P-loop containing nucleotide triphosphate hydrolases"/>
    <property type="match status" value="2"/>
</dbReference>
<comment type="similarity">
    <text evidence="5 7">Belongs to the DEAD box helicase family.</text>
</comment>
<proteinExistence type="inferred from homology"/>
<dbReference type="Pfam" id="PF00270">
    <property type="entry name" value="DEAD"/>
    <property type="match status" value="1"/>
</dbReference>
<evidence type="ECO:0000256" key="1">
    <source>
        <dbReference type="ARBA" id="ARBA00022741"/>
    </source>
</evidence>
<dbReference type="RefSeq" id="WP_014147957.1">
    <property type="nucleotide sequence ID" value="NC_016112.1"/>
</dbReference>
<dbReference type="GO" id="GO:0005524">
    <property type="term" value="F:ATP binding"/>
    <property type="evidence" value="ECO:0007669"/>
    <property type="project" value="UniProtKB-KW"/>
</dbReference>
<dbReference type="Pfam" id="PF00271">
    <property type="entry name" value="Helicase_C"/>
    <property type="match status" value="1"/>
</dbReference>
<evidence type="ECO:0000256" key="2">
    <source>
        <dbReference type="ARBA" id="ARBA00022801"/>
    </source>
</evidence>
<dbReference type="KEGG" id="mah:MEALZ_1475"/>
<organism evidence="12 13">
    <name type="scientific">Methylotuvimicrobium alcaliphilum (strain DSM 19304 / NCIMB 14124 / VKM B-2133 / 20Z)</name>
    <name type="common">Methylomicrobium alcaliphilum</name>
    <dbReference type="NCBI Taxonomy" id="1091494"/>
    <lineage>
        <taxon>Bacteria</taxon>
        <taxon>Pseudomonadati</taxon>
        <taxon>Pseudomonadota</taxon>
        <taxon>Gammaproteobacteria</taxon>
        <taxon>Methylococcales</taxon>
        <taxon>Methylococcaceae</taxon>
        <taxon>Methylotuvimicrobium</taxon>
    </lineage>
</organism>
<gene>
    <name evidence="12" type="primary">srmB</name>
    <name evidence="12" type="ordered locus">MEALZ_1475</name>
</gene>
<evidence type="ECO:0000256" key="8">
    <source>
        <dbReference type="SAM" id="MobiDB-lite"/>
    </source>
</evidence>
<dbReference type="CDD" id="cd18787">
    <property type="entry name" value="SF2_C_DEAD"/>
    <property type="match status" value="1"/>
</dbReference>
<evidence type="ECO:0000313" key="13">
    <source>
        <dbReference type="Proteomes" id="UP000008315"/>
    </source>
</evidence>
<feature type="region of interest" description="Disordered" evidence="8">
    <location>
        <begin position="389"/>
        <end position="440"/>
    </location>
</feature>
<reference evidence="13" key="1">
    <citation type="journal article" date="2012" name="J. Bacteriol.">
        <title>Genome sequence of the haloalkaliphilic methanotrophic bacterium Methylomicrobium alcaliphilum 20Z.</title>
        <authorList>
            <person name="Vuilleumier S."/>
            <person name="Khmelenina V.N."/>
            <person name="Bringel F."/>
            <person name="Reshetnikov A.S."/>
            <person name="Lajus A."/>
            <person name="Mangenot S."/>
            <person name="Rouy Z."/>
            <person name="Op den Camp H.J."/>
            <person name="Jetten M.S."/>
            <person name="Dispirito A.A."/>
            <person name="Dunfield P."/>
            <person name="Klotz M.G."/>
            <person name="Semrau J.D."/>
            <person name="Stein L.Y."/>
            <person name="Barbe V."/>
            <person name="Medigue C."/>
            <person name="Trotsenko Y.A."/>
            <person name="Kalyuzhnaya M.G."/>
        </authorList>
    </citation>
    <scope>NUCLEOTIDE SEQUENCE [LARGE SCALE GENOMIC DNA]</scope>
    <source>
        <strain evidence="13">DSM 19304 / NCIMB 14124 / VKM B-2133 / 20Z</strain>
    </source>
</reference>
<dbReference type="InterPro" id="IPR011545">
    <property type="entry name" value="DEAD/DEAH_box_helicase_dom"/>
</dbReference>
<dbReference type="InterPro" id="IPR014014">
    <property type="entry name" value="RNA_helicase_DEAD_Q_motif"/>
</dbReference>
<evidence type="ECO:0000256" key="6">
    <source>
        <dbReference type="PROSITE-ProRule" id="PRU00552"/>
    </source>
</evidence>
<dbReference type="GO" id="GO:0003724">
    <property type="term" value="F:RNA helicase activity"/>
    <property type="evidence" value="ECO:0007669"/>
    <property type="project" value="UniProtKB-EC"/>
</dbReference>
<keyword evidence="13" id="KW-1185">Reference proteome</keyword>
<evidence type="ECO:0000313" key="12">
    <source>
        <dbReference type="EMBL" id="CCE23163.1"/>
    </source>
</evidence>
<dbReference type="STRING" id="1091494.MEALZ_1475"/>